<evidence type="ECO:0000313" key="4">
    <source>
        <dbReference type="Proteomes" id="UP000472320"/>
    </source>
</evidence>
<comment type="caution">
    <text evidence="3">The sequence shown here is derived from an EMBL/GenBank/DDBJ whole genome shotgun (WGS) entry which is preliminary data.</text>
</comment>
<dbReference type="Pfam" id="PF18145">
    <property type="entry name" value="SAVED"/>
    <property type="match status" value="1"/>
</dbReference>
<keyword evidence="4" id="KW-1185">Reference proteome</keyword>
<dbReference type="EMBL" id="WNKX01000004">
    <property type="protein sequence ID" value="MTW10183.1"/>
    <property type="molecule type" value="Genomic_DNA"/>
</dbReference>
<reference evidence="3 4" key="1">
    <citation type="submission" date="2019-11" db="EMBL/GenBank/DDBJ databases">
        <title>Type strains purchased from KCTC, JCM and DSMZ.</title>
        <authorList>
            <person name="Lu H."/>
        </authorList>
    </citation>
    <scope>NUCLEOTIDE SEQUENCE [LARGE SCALE GENOMIC DNA]</scope>
    <source>
        <strain evidence="3 4">JCM 31587</strain>
    </source>
</reference>
<organism evidence="3 4">
    <name type="scientific">Massilia eburnea</name>
    <dbReference type="NCBI Taxonomy" id="1776165"/>
    <lineage>
        <taxon>Bacteria</taxon>
        <taxon>Pseudomonadati</taxon>
        <taxon>Pseudomonadota</taxon>
        <taxon>Betaproteobacteria</taxon>
        <taxon>Burkholderiales</taxon>
        <taxon>Oxalobacteraceae</taxon>
        <taxon>Telluria group</taxon>
        <taxon>Massilia</taxon>
    </lineage>
</organism>
<dbReference type="NCBIfam" id="NF033611">
    <property type="entry name" value="SAVED"/>
    <property type="match status" value="1"/>
</dbReference>
<proteinExistence type="predicted"/>
<feature type="domain" description="SMODS-associated and fused to various effectors" evidence="2">
    <location>
        <begin position="322"/>
        <end position="512"/>
    </location>
</feature>
<accession>A0A6L6QES5</accession>
<dbReference type="OrthoDB" id="9052589at2"/>
<name>A0A6L6QES5_9BURK</name>
<dbReference type="Proteomes" id="UP000472320">
    <property type="component" value="Unassembled WGS sequence"/>
</dbReference>
<feature type="region of interest" description="Disordered" evidence="1">
    <location>
        <begin position="1"/>
        <end position="20"/>
    </location>
</feature>
<dbReference type="AlphaFoldDB" id="A0A6L6QES5"/>
<evidence type="ECO:0000256" key="1">
    <source>
        <dbReference type="SAM" id="MobiDB-lite"/>
    </source>
</evidence>
<protein>
    <submittedName>
        <fullName evidence="3">SAVED domain-containing protein</fullName>
    </submittedName>
</protein>
<evidence type="ECO:0000259" key="2">
    <source>
        <dbReference type="Pfam" id="PF18145"/>
    </source>
</evidence>
<sequence>MPADTTSPGSSNTTSQSSASLSGFDDARLAEWLNERRVAKKEVVLVHAGTTCKVYEKADNRGVLYSVDPEGKSKTAFKALARQKRLFTVEISPSEMAVAAITSTAWVPQQKSEENIEVLLEERKVHLGRVDGRGEPVSLQTANQVWADAGGCCMFKGCGDDLSIVPLYNKGARIAYLAHIIASDPDGPRGTMEESHVLSNRPDNIMLMCDAHHRLIDSFAPDLYKAPRLREMRREHTLKVRSYRAAMRYPEAQVLTLFADLGNIPTHFPDSEFMEALLAEEFSMHSDVKRHLTYQNRDDRTAPDFWGNYLREMELPIRNMVQDLGRRSAAEALAVFPLHHTPTLVLAGRIVGEARKVHVFQRSRQRQSWQWNLNASKHPVGTFAVSGLTNAQVDEVLLTVELTARIDEQALPDGIIKAVANGNLPWIRLTTGDPNAECIQRKEDLEQVIDSARCAINSIQDKMHAKRVHLIVVSPASAAFGIGQLMQAGHHAVFTLYDRPNGQQLFREAFTINGHSVVPPAGSTQPPISIR</sequence>
<evidence type="ECO:0000313" key="3">
    <source>
        <dbReference type="EMBL" id="MTW10183.1"/>
    </source>
</evidence>
<dbReference type="InterPro" id="IPR040836">
    <property type="entry name" value="SAVED"/>
</dbReference>
<gene>
    <name evidence="3" type="ORF">GM658_06165</name>
</gene>